<dbReference type="GO" id="GO:0015889">
    <property type="term" value="P:cobalamin transport"/>
    <property type="evidence" value="ECO:0007669"/>
    <property type="project" value="TreeGrafter"/>
</dbReference>
<dbReference type="HOGENOM" id="CLU_469896_0_0_9"/>
<dbReference type="GO" id="GO:0031419">
    <property type="term" value="F:cobalamin binding"/>
    <property type="evidence" value="ECO:0007669"/>
    <property type="project" value="TreeGrafter"/>
</dbReference>
<feature type="compositionally biased region" description="Low complexity" evidence="2">
    <location>
        <begin position="248"/>
        <end position="258"/>
    </location>
</feature>
<keyword evidence="1" id="KW-0677">Repeat</keyword>
<dbReference type="GO" id="GO:0003824">
    <property type="term" value="F:catalytic activity"/>
    <property type="evidence" value="ECO:0007669"/>
    <property type="project" value="InterPro"/>
</dbReference>
<feature type="domain" description="Prenyltransferase alpha-alpha toroid" evidence="3">
    <location>
        <begin position="374"/>
        <end position="509"/>
    </location>
</feature>
<evidence type="ECO:0000259" key="3">
    <source>
        <dbReference type="Pfam" id="PF00432"/>
    </source>
</evidence>
<dbReference type="GO" id="GO:0005615">
    <property type="term" value="C:extracellular space"/>
    <property type="evidence" value="ECO:0007669"/>
    <property type="project" value="TreeGrafter"/>
</dbReference>
<evidence type="ECO:0000313" key="5">
    <source>
        <dbReference type="EMBL" id="CDZ23184.1"/>
    </source>
</evidence>
<dbReference type="PANTHER" id="PTHR10559">
    <property type="entry name" value="TRANSCOBALAMIN-1/GASTRIC INTRINSIC FACTOR"/>
    <property type="match status" value="1"/>
</dbReference>
<evidence type="ECO:0000256" key="1">
    <source>
        <dbReference type="ARBA" id="ARBA00022737"/>
    </source>
</evidence>
<dbReference type="InterPro" id="IPR001330">
    <property type="entry name" value="Prenyltrans"/>
</dbReference>
<keyword evidence="6" id="KW-1185">Reference proteome</keyword>
<dbReference type="Gene3D" id="1.50.10.20">
    <property type="match status" value="1"/>
</dbReference>
<dbReference type="AlphaFoldDB" id="A0A078KPY9"/>
<dbReference type="InterPro" id="IPR008930">
    <property type="entry name" value="Terpenoid_cyclase/PrenylTrfase"/>
</dbReference>
<dbReference type="Gene3D" id="2.170.130.30">
    <property type="match status" value="1"/>
</dbReference>
<evidence type="ECO:0000313" key="6">
    <source>
        <dbReference type="Proteomes" id="UP000032431"/>
    </source>
</evidence>
<dbReference type="EMBL" id="LM995447">
    <property type="protein sequence ID" value="CDZ23184.1"/>
    <property type="molecule type" value="Genomic_DNA"/>
</dbReference>
<dbReference type="CDD" id="cd00688">
    <property type="entry name" value="ISOPREN_C2_like"/>
    <property type="match status" value="1"/>
</dbReference>
<protein>
    <submittedName>
        <fullName evidence="5">Uncharacterized protein</fullName>
    </submittedName>
</protein>
<sequence>MRKAEKFLSLLLSFAVFLSFFSFLPFNSKAAEEPYITLLIEGQNAEIYNGKVSFTSGDSLYDIMSKALAAKKIELKAPDGPYGHQIQEIGGESGTYPVWWHIYVNNEAAQVGVDSIKPSSGDKIVIYLGDDSKILYPTVTVNPANPVEGKTAVISISSVYTDYSSGAPVTNTVKFEGAKIYFNGRTYITDKNGSVSITMPAAGDYTFTVEKKTVDKTPALVNIGEIPLKVYKDGAAPGTTGSGGSSGAGSKKSASNGAAVDTSDIDKIISAGADYMLQKGVNDWGGALALSAAGRSVPKNFLESAAQEISDGDMLPTHLAGLIIGIKAAGANPRSFNGQDLVAQLLSLKIGITGLNGYTYTLLALDSGGYDIPASSSYTKEGIISSILSYQLPNGAFALDKNAPPDSDMTAIAITALAPYMDESRVKKAVDAAVSYLSKAQQPDGGFLPSYSSEEVSESTAQVIIALSSIGINPKTDTRFIKNGKSAVDALLSFRTSNGAFEHTRGGGADYVATEQSVLALCAYRSLLKSSSHVFDLTGIKSEDATTIKVKNPETGGNEPFAAAAAVVSVSLLALLLRRKKCE</sequence>
<dbReference type="PATRIC" id="fig|29343.3.peg.38"/>
<dbReference type="PANTHER" id="PTHR10559:SF18">
    <property type="entry name" value="TRANSCOBALAMIN II"/>
    <property type="match status" value="1"/>
</dbReference>
<reference evidence="6" key="1">
    <citation type="submission" date="2014-07" db="EMBL/GenBank/DDBJ databases">
        <authorList>
            <person name="Wibberg D."/>
        </authorList>
    </citation>
    <scope>NUCLEOTIDE SEQUENCE [LARGE SCALE GENOMIC DNA]</scope>
    <source>
        <strain evidence="6">DG5</strain>
    </source>
</reference>
<feature type="region of interest" description="Disordered" evidence="2">
    <location>
        <begin position="239"/>
        <end position="258"/>
    </location>
</feature>
<dbReference type="Pfam" id="PF14478">
    <property type="entry name" value="DUF4430"/>
    <property type="match status" value="1"/>
</dbReference>
<dbReference type="InterPro" id="IPR051588">
    <property type="entry name" value="Cobalamin_Transport"/>
</dbReference>
<name>A0A078KPY9_9FIRM</name>
<dbReference type="InterPro" id="IPR027954">
    <property type="entry name" value="Transcobalamin-like_C"/>
</dbReference>
<dbReference type="KEGG" id="ccel:CCDG5_0033"/>
<dbReference type="SUPFAM" id="SSF48239">
    <property type="entry name" value="Terpenoid cyclases/Protein prenyltransferases"/>
    <property type="match status" value="1"/>
</dbReference>
<evidence type="ECO:0000256" key="2">
    <source>
        <dbReference type="SAM" id="MobiDB-lite"/>
    </source>
</evidence>
<feature type="domain" description="Transcobalamin-like C-terminal" evidence="4">
    <location>
        <begin position="57"/>
        <end position="128"/>
    </location>
</feature>
<dbReference type="Pfam" id="PF00432">
    <property type="entry name" value="Prenyltrans"/>
    <property type="match status" value="1"/>
</dbReference>
<gene>
    <name evidence="5" type="ORF">CCDG5_0033</name>
</gene>
<evidence type="ECO:0000259" key="4">
    <source>
        <dbReference type="Pfam" id="PF14478"/>
    </source>
</evidence>
<accession>A0A078KPY9</accession>
<organism evidence="5 6">
    <name type="scientific">[Clostridium] cellulosi</name>
    <dbReference type="NCBI Taxonomy" id="29343"/>
    <lineage>
        <taxon>Bacteria</taxon>
        <taxon>Bacillati</taxon>
        <taxon>Bacillota</taxon>
        <taxon>Clostridia</taxon>
        <taxon>Eubacteriales</taxon>
        <taxon>Oscillospiraceae</taxon>
        <taxon>Oscillospiraceae incertae sedis</taxon>
    </lineage>
</organism>
<dbReference type="STRING" id="29343.CCDG5_0033"/>
<proteinExistence type="predicted"/>
<dbReference type="Proteomes" id="UP000032431">
    <property type="component" value="Chromosome I"/>
</dbReference>